<feature type="chain" id="PRO_5016854484" evidence="1">
    <location>
        <begin position="26"/>
        <end position="219"/>
    </location>
</feature>
<dbReference type="AlphaFoldDB" id="A0A376BLP9"/>
<dbReference type="OrthoDB" id="8755687at2"/>
<dbReference type="InterPro" id="IPR023220">
    <property type="entry name" value="T4SS_VirB5-domain"/>
</dbReference>
<evidence type="ECO:0000256" key="1">
    <source>
        <dbReference type="SAM" id="SignalP"/>
    </source>
</evidence>
<dbReference type="RefSeq" id="WP_034292899.1">
    <property type="nucleotide sequence ID" value="NZ_CP091519.2"/>
</dbReference>
<dbReference type="Pfam" id="PF07996">
    <property type="entry name" value="T4SS"/>
    <property type="match status" value="2"/>
</dbReference>
<organism evidence="2 3">
    <name type="scientific">Alysiella crassa</name>
    <dbReference type="NCBI Taxonomy" id="153491"/>
    <lineage>
        <taxon>Bacteria</taxon>
        <taxon>Pseudomonadati</taxon>
        <taxon>Pseudomonadota</taxon>
        <taxon>Betaproteobacteria</taxon>
        <taxon>Neisseriales</taxon>
        <taxon>Neisseriaceae</taxon>
        <taxon>Alysiella</taxon>
    </lineage>
</organism>
<dbReference type="EMBL" id="UFSO01000002">
    <property type="protein sequence ID" value="SSY70692.1"/>
    <property type="molecule type" value="Genomic_DNA"/>
</dbReference>
<reference evidence="2 3" key="1">
    <citation type="submission" date="2018-06" db="EMBL/GenBank/DDBJ databases">
        <authorList>
            <consortium name="Pathogen Informatics"/>
            <person name="Doyle S."/>
        </authorList>
    </citation>
    <scope>NUCLEOTIDE SEQUENCE [LARGE SCALE GENOMIC DNA]</scope>
    <source>
        <strain evidence="2 3">NCTC10283</strain>
    </source>
</reference>
<dbReference type="Proteomes" id="UP000254209">
    <property type="component" value="Unassembled WGS sequence"/>
</dbReference>
<evidence type="ECO:0000313" key="2">
    <source>
        <dbReference type="EMBL" id="SSY70692.1"/>
    </source>
</evidence>
<proteinExistence type="predicted"/>
<dbReference type="STRING" id="1120980.GCA_000745955_01333"/>
<keyword evidence="3" id="KW-1185">Reference proteome</keyword>
<protein>
    <submittedName>
        <fullName evidence="2">P-type DNA transfer protein VirB5</fullName>
    </submittedName>
</protein>
<sequence length="219" mass="24438">MKTHMKKIAVVVLSGCLMLSQPVMAGGIPVFDGAAVAQAIQQGIQMKTQIDNQISQLKELESQVKAMSGFRDVGKVARSTLDTATGIGSEWSELYSKAKVTANIKDDLNGKKYSHENNLMQILQTQKLNIKSLEEAQSRMDKIIDLGRQAQNTQDIKAAQDFANRIAIEQGYIQAMQMKLDMAERIAKQQEKIHQQQYAQRQKCFAQQLGKGNNYKACM</sequence>
<evidence type="ECO:0000313" key="3">
    <source>
        <dbReference type="Proteomes" id="UP000254209"/>
    </source>
</evidence>
<keyword evidence="1" id="KW-0732">Signal</keyword>
<dbReference type="CDD" id="cd14262">
    <property type="entry name" value="VirB5_like"/>
    <property type="match status" value="1"/>
</dbReference>
<name>A0A376BLP9_9NEIS</name>
<feature type="signal peptide" evidence="1">
    <location>
        <begin position="1"/>
        <end position="25"/>
    </location>
</feature>
<gene>
    <name evidence="2" type="ORF">NCTC10283_00801</name>
</gene>
<dbReference type="SUPFAM" id="SSF101082">
    <property type="entry name" value="Typo IV secretion system protein TraC"/>
    <property type="match status" value="1"/>
</dbReference>
<dbReference type="InterPro" id="IPR014158">
    <property type="entry name" value="T4SS_VirB5"/>
</dbReference>
<accession>A0A376BLP9</accession>
<dbReference type="Gene3D" id="1.20.58.430">
    <property type="entry name" value="Type IV secretion system, VirB5-domain"/>
    <property type="match status" value="1"/>
</dbReference>